<feature type="binding site" evidence="6">
    <location>
        <begin position="26"/>
        <end position="31"/>
    </location>
    <ligand>
        <name>ATP</name>
        <dbReference type="ChEBI" id="CHEBI:30616"/>
    </ligand>
</feature>
<organism evidence="8 9">
    <name type="scientific">Glutamicibacter halophytocola</name>
    <dbReference type="NCBI Taxonomy" id="1933880"/>
    <lineage>
        <taxon>Bacteria</taxon>
        <taxon>Bacillati</taxon>
        <taxon>Actinomycetota</taxon>
        <taxon>Actinomycetes</taxon>
        <taxon>Micrococcales</taxon>
        <taxon>Micrococcaceae</taxon>
        <taxon>Glutamicibacter</taxon>
    </lineage>
</organism>
<comment type="similarity">
    <text evidence="6">Belongs to the tRNA(Ile)-lysidine synthase family.</text>
</comment>
<evidence type="ECO:0000256" key="4">
    <source>
        <dbReference type="ARBA" id="ARBA00022840"/>
    </source>
</evidence>
<comment type="catalytic activity">
    <reaction evidence="5 6">
        <text>cytidine(34) in tRNA(Ile2) + L-lysine + ATP = lysidine(34) in tRNA(Ile2) + AMP + diphosphate + H(+)</text>
        <dbReference type="Rhea" id="RHEA:43744"/>
        <dbReference type="Rhea" id="RHEA-COMP:10625"/>
        <dbReference type="Rhea" id="RHEA-COMP:10670"/>
        <dbReference type="ChEBI" id="CHEBI:15378"/>
        <dbReference type="ChEBI" id="CHEBI:30616"/>
        <dbReference type="ChEBI" id="CHEBI:32551"/>
        <dbReference type="ChEBI" id="CHEBI:33019"/>
        <dbReference type="ChEBI" id="CHEBI:82748"/>
        <dbReference type="ChEBI" id="CHEBI:83665"/>
        <dbReference type="ChEBI" id="CHEBI:456215"/>
        <dbReference type="EC" id="6.3.4.19"/>
    </reaction>
</comment>
<evidence type="ECO:0000256" key="6">
    <source>
        <dbReference type="HAMAP-Rule" id="MF_01161"/>
    </source>
</evidence>
<dbReference type="Gene3D" id="3.40.50.620">
    <property type="entry name" value="HUPs"/>
    <property type="match status" value="1"/>
</dbReference>
<protein>
    <recommendedName>
        <fullName evidence="6">tRNA(Ile)-lysidine synthase</fullName>
        <ecNumber evidence="6">6.3.4.19</ecNumber>
    </recommendedName>
    <alternativeName>
        <fullName evidence="6">tRNA(Ile)-2-lysyl-cytidine synthase</fullName>
    </alternativeName>
    <alternativeName>
        <fullName evidence="6">tRNA(Ile)-lysidine synthetase</fullName>
    </alternativeName>
</protein>
<comment type="domain">
    <text evidence="6">The N-terminal region contains the highly conserved SGGXDS motif, predicted to be a P-loop motif involved in ATP binding.</text>
</comment>
<comment type="subcellular location">
    <subcellularLocation>
        <location evidence="6">Cytoplasm</location>
    </subcellularLocation>
</comment>
<dbReference type="InterPro" id="IPR012094">
    <property type="entry name" value="tRNA_Ile_lys_synt"/>
</dbReference>
<dbReference type="GO" id="GO:0032267">
    <property type="term" value="F:tRNA(Ile)-lysidine synthase activity"/>
    <property type="evidence" value="ECO:0007669"/>
    <property type="project" value="UniProtKB-EC"/>
</dbReference>
<dbReference type="SUPFAM" id="SSF52402">
    <property type="entry name" value="Adenine nucleotide alpha hydrolases-like"/>
    <property type="match status" value="1"/>
</dbReference>
<dbReference type="EC" id="6.3.4.19" evidence="6"/>
<dbReference type="PANTHER" id="PTHR43033:SF1">
    <property type="entry name" value="TRNA(ILE)-LYSIDINE SYNTHASE-RELATED"/>
    <property type="match status" value="1"/>
</dbReference>
<name>A0AA94XUN8_9MICC</name>
<dbReference type="Proteomes" id="UP001060018">
    <property type="component" value="Chromosome"/>
</dbReference>
<dbReference type="EMBL" id="CP102487">
    <property type="protein sequence ID" value="UUX59154.1"/>
    <property type="molecule type" value="Genomic_DNA"/>
</dbReference>
<dbReference type="SUPFAM" id="SSF82829">
    <property type="entry name" value="MesJ substrate recognition domain-like"/>
    <property type="match status" value="1"/>
</dbReference>
<sequence>MSHALRAARAAIAKATSPGLALIGVSGGADSLALAIAAATLPGAFGAVIVDHGLQPGSAQVAARAAGQCRELGLDPVLVCPVRTAGDEASARAARYGQFEQALASTGARQLLLAHTRDDQAEQVLLGLVRGSGTRSLAGMPAERGPYRRPLLGLTRKQTEEICRDAGVEYWEDPSNSDTGFRRNLIRHATLPLLREQLGEHLTEALARTAALAAADADALDLWAQQAKEQHGLQLRALSGLPVAVASRVVRLGAIEAGAKNLGHERTQALCALAGIGGPKSKSAGPVQLDGKISAFRRGPVIVFTSTGSTTLR</sequence>
<keyword evidence="6" id="KW-0963">Cytoplasm</keyword>
<proteinExistence type="inferred from homology"/>
<evidence type="ECO:0000256" key="3">
    <source>
        <dbReference type="ARBA" id="ARBA00022741"/>
    </source>
</evidence>
<accession>A0AA94XUN8</accession>
<evidence type="ECO:0000259" key="7">
    <source>
        <dbReference type="Pfam" id="PF01171"/>
    </source>
</evidence>
<dbReference type="GO" id="GO:0005524">
    <property type="term" value="F:ATP binding"/>
    <property type="evidence" value="ECO:0007669"/>
    <property type="project" value="UniProtKB-UniRule"/>
</dbReference>
<keyword evidence="4 6" id="KW-0067">ATP-binding</keyword>
<dbReference type="HAMAP" id="MF_01161">
    <property type="entry name" value="tRNA_Ile_lys_synt"/>
    <property type="match status" value="1"/>
</dbReference>
<reference evidence="8" key="1">
    <citation type="journal article" date="2022" name="Pest Manag. Sci.">
        <title>Glutamicibacter halophytocola-mediated host fitness of potato tuber moth on Solanaceae crops.</title>
        <authorList>
            <person name="Wang W."/>
            <person name="Xiao G."/>
            <person name="Du G."/>
            <person name="Chang L."/>
            <person name="Yang Y."/>
            <person name="Ye J."/>
            <person name="Chen B."/>
        </authorList>
    </citation>
    <scope>NUCLEOTIDE SEQUENCE</scope>
    <source>
        <strain evidence="8">S2</strain>
    </source>
</reference>
<dbReference type="PANTHER" id="PTHR43033">
    <property type="entry name" value="TRNA(ILE)-LYSIDINE SYNTHASE-RELATED"/>
    <property type="match status" value="1"/>
</dbReference>
<feature type="domain" description="tRNA(Ile)-lysidine/2-thiocytidine synthase N-terminal" evidence="7">
    <location>
        <begin position="22"/>
        <end position="188"/>
    </location>
</feature>
<dbReference type="InterPro" id="IPR011063">
    <property type="entry name" value="TilS/TtcA_N"/>
</dbReference>
<dbReference type="InterPro" id="IPR014729">
    <property type="entry name" value="Rossmann-like_a/b/a_fold"/>
</dbReference>
<evidence type="ECO:0000313" key="9">
    <source>
        <dbReference type="Proteomes" id="UP001060018"/>
    </source>
</evidence>
<evidence type="ECO:0000313" key="8">
    <source>
        <dbReference type="EMBL" id="UUX59154.1"/>
    </source>
</evidence>
<keyword evidence="2 6" id="KW-0819">tRNA processing</keyword>
<comment type="function">
    <text evidence="6">Ligates lysine onto the cytidine present at position 34 of the AUA codon-specific tRNA(Ile) that contains the anticodon CAU, in an ATP-dependent manner. Cytidine is converted to lysidine, thus changing the amino acid specificity of the tRNA from methionine to isoleucine.</text>
</comment>
<dbReference type="RefSeq" id="WP_206693795.1">
    <property type="nucleotide sequence ID" value="NZ_CP102487.1"/>
</dbReference>
<keyword evidence="1 6" id="KW-0436">Ligase</keyword>
<dbReference type="CDD" id="cd01992">
    <property type="entry name" value="TilS_N"/>
    <property type="match status" value="1"/>
</dbReference>
<dbReference type="NCBIfam" id="TIGR02432">
    <property type="entry name" value="lysidine_TilS_N"/>
    <property type="match status" value="1"/>
</dbReference>
<gene>
    <name evidence="6 8" type="primary">tilS</name>
    <name evidence="8" type="ORF">NUH22_00440</name>
</gene>
<evidence type="ECO:0000256" key="1">
    <source>
        <dbReference type="ARBA" id="ARBA00022598"/>
    </source>
</evidence>
<dbReference type="GO" id="GO:0006400">
    <property type="term" value="P:tRNA modification"/>
    <property type="evidence" value="ECO:0007669"/>
    <property type="project" value="UniProtKB-UniRule"/>
</dbReference>
<dbReference type="AlphaFoldDB" id="A0AA94XUN8"/>
<dbReference type="InterPro" id="IPR012795">
    <property type="entry name" value="tRNA_Ile_lys_synt_N"/>
</dbReference>
<evidence type="ECO:0000256" key="2">
    <source>
        <dbReference type="ARBA" id="ARBA00022694"/>
    </source>
</evidence>
<evidence type="ECO:0000256" key="5">
    <source>
        <dbReference type="ARBA" id="ARBA00048539"/>
    </source>
</evidence>
<dbReference type="Pfam" id="PF01171">
    <property type="entry name" value="ATP_bind_3"/>
    <property type="match status" value="1"/>
</dbReference>
<dbReference type="GO" id="GO:0005737">
    <property type="term" value="C:cytoplasm"/>
    <property type="evidence" value="ECO:0007669"/>
    <property type="project" value="UniProtKB-SubCell"/>
</dbReference>
<keyword evidence="3 6" id="KW-0547">Nucleotide-binding</keyword>